<dbReference type="Pfam" id="PF11755">
    <property type="entry name" value="DUF3311"/>
    <property type="match status" value="1"/>
</dbReference>
<keyword evidence="2" id="KW-1133">Transmembrane helix</keyword>
<dbReference type="AlphaFoldDB" id="A0A1H3GEP2"/>
<name>A0A1H3GEP2_9ACTN</name>
<proteinExistence type="predicted"/>
<gene>
    <name evidence="3" type="ORF">SAMN05444365_101367</name>
</gene>
<feature type="transmembrane region" description="Helical" evidence="2">
    <location>
        <begin position="130"/>
        <end position="152"/>
    </location>
</feature>
<accession>A0A1H3GEP2</accession>
<evidence type="ECO:0008006" key="5">
    <source>
        <dbReference type="Google" id="ProtNLM"/>
    </source>
</evidence>
<evidence type="ECO:0000313" key="3">
    <source>
        <dbReference type="EMBL" id="SDY01118.1"/>
    </source>
</evidence>
<dbReference type="EMBL" id="FNPH01000001">
    <property type="protein sequence ID" value="SDY01118.1"/>
    <property type="molecule type" value="Genomic_DNA"/>
</dbReference>
<evidence type="ECO:0000256" key="2">
    <source>
        <dbReference type="SAM" id="Phobius"/>
    </source>
</evidence>
<dbReference type="InterPro" id="IPR021741">
    <property type="entry name" value="DUF3311"/>
</dbReference>
<organism evidence="3 4">
    <name type="scientific">Micromonospora pattaloongensis</name>
    <dbReference type="NCBI Taxonomy" id="405436"/>
    <lineage>
        <taxon>Bacteria</taxon>
        <taxon>Bacillati</taxon>
        <taxon>Actinomycetota</taxon>
        <taxon>Actinomycetes</taxon>
        <taxon>Micromonosporales</taxon>
        <taxon>Micromonosporaceae</taxon>
        <taxon>Micromonospora</taxon>
    </lineage>
</organism>
<keyword evidence="2" id="KW-0812">Transmembrane</keyword>
<dbReference type="Proteomes" id="UP000242415">
    <property type="component" value="Unassembled WGS sequence"/>
</dbReference>
<feature type="compositionally biased region" description="Basic and acidic residues" evidence="1">
    <location>
        <begin position="1"/>
        <end position="13"/>
    </location>
</feature>
<dbReference type="RefSeq" id="WP_091550549.1">
    <property type="nucleotide sequence ID" value="NZ_FNPH01000001.1"/>
</dbReference>
<feature type="region of interest" description="Disordered" evidence="1">
    <location>
        <begin position="1"/>
        <end position="91"/>
    </location>
</feature>
<reference evidence="4" key="1">
    <citation type="submission" date="2016-10" db="EMBL/GenBank/DDBJ databases">
        <authorList>
            <person name="Varghese N."/>
            <person name="Submissions S."/>
        </authorList>
    </citation>
    <scope>NUCLEOTIDE SEQUENCE [LARGE SCALE GENOMIC DNA]</scope>
    <source>
        <strain evidence="4">DSM 45245</strain>
    </source>
</reference>
<keyword evidence="2" id="KW-0472">Membrane</keyword>
<keyword evidence="4" id="KW-1185">Reference proteome</keyword>
<dbReference type="STRING" id="405436.SAMN05444365_101367"/>
<protein>
    <recommendedName>
        <fullName evidence="5">DUF3311 domain-containing protein</fullName>
    </recommendedName>
</protein>
<feature type="compositionally biased region" description="Basic and acidic residues" evidence="1">
    <location>
        <begin position="39"/>
        <end position="51"/>
    </location>
</feature>
<feature type="transmembrane region" description="Helical" evidence="2">
    <location>
        <begin position="101"/>
        <end position="118"/>
    </location>
</feature>
<evidence type="ECO:0000313" key="4">
    <source>
        <dbReference type="Proteomes" id="UP000242415"/>
    </source>
</evidence>
<dbReference type="OrthoDB" id="123261at2"/>
<sequence>MVDRDQRHWDGPESARYGSRGWDVGPPRQATPEWPPRSDAYRPEESRDGGYRPDGPGAGPDPYRPIGAGYDGRPSRYGDQPAPPPGARPAWGRRRLDASPWHWLLFVPVIVPLMVPLYNRIEPTLGGIPFYYWGQLSFALLASAVISVVHLATKDR</sequence>
<evidence type="ECO:0000256" key="1">
    <source>
        <dbReference type="SAM" id="MobiDB-lite"/>
    </source>
</evidence>